<dbReference type="eggNOG" id="ENOG5031YYP">
    <property type="taxonomic scope" value="Bacteria"/>
</dbReference>
<gene>
    <name evidence="1" type="ordered locus">MCRO_0645</name>
</gene>
<reference key="2">
    <citation type="submission" date="2010-03" db="EMBL/GenBank/DDBJ databases">
        <authorList>
            <person name="Ma Z."/>
            <person name="Wang X."/>
            <person name="Liu H."/>
        </authorList>
    </citation>
    <scope>NUCLEOTIDE SEQUENCE</scope>
    <source>
        <strain>MP145</strain>
    </source>
</reference>
<dbReference type="AlphaFoldDB" id="D5E659"/>
<dbReference type="RefSeq" id="WP_013054491.1">
    <property type="nucleotide sequence ID" value="NC_014014.1"/>
</dbReference>
<accession>D5E659</accession>
<dbReference type="KEGG" id="mcd:MCRO_0645"/>
<organism evidence="1 2">
    <name type="scientific">Mycoplasma crocodyli (strain ATCC 51981 / MP145)</name>
    <dbReference type="NCBI Taxonomy" id="512564"/>
    <lineage>
        <taxon>Bacteria</taxon>
        <taxon>Bacillati</taxon>
        <taxon>Mycoplasmatota</taxon>
        <taxon>Mollicutes</taxon>
        <taxon>Mycoplasmataceae</taxon>
        <taxon>Mycoplasma</taxon>
    </lineage>
</organism>
<reference evidence="1 2" key="3">
    <citation type="journal article" date="2011" name="J. Bacteriol.">
        <title>Genome sequences of Mycoplasma alligatoris A21JP2T and Mycoplasma crocodyli MP145T.</title>
        <authorList>
            <person name="Brown D.R."/>
            <person name="Farmerie W.G."/>
            <person name="May M."/>
            <person name="Benders G.A."/>
            <person name="Durkin A.S."/>
            <person name="Hlavinka K."/>
            <person name="Hostetler J."/>
            <person name="Jackson J."/>
            <person name="Johnson J."/>
            <person name="Miller R.H."/>
            <person name="Paralanov V."/>
            <person name="Radune D."/>
            <person name="Szczypinski B."/>
            <person name="Glass J.I."/>
        </authorList>
    </citation>
    <scope>NUCLEOTIDE SEQUENCE [LARGE SCALE GENOMIC DNA]</scope>
    <source>
        <strain evidence="2">ATCC 51981 / MP145</strain>
    </source>
</reference>
<reference evidence="2" key="1">
    <citation type="submission" date="2010-03" db="EMBL/GenBank/DDBJ databases">
        <title>The complete genome of Mycoplasma crocodyli MP145.</title>
        <authorList>
            <person name="Glass J.I."/>
            <person name="Durkin A.S."/>
            <person name="Hostetler J."/>
            <person name="Jackson J."/>
            <person name="Johnson J."/>
            <person name="May M.A."/>
            <person name="Paralanov V."/>
            <person name="Radune D."/>
            <person name="Szczypinski B."/>
            <person name="Brown D.R."/>
        </authorList>
    </citation>
    <scope>NUCLEOTIDE SEQUENCE [LARGE SCALE GENOMIC DNA]</scope>
    <source>
        <strain evidence="2">ATCC 51981 / MP145</strain>
    </source>
</reference>
<dbReference type="STRING" id="512564.MCRO_0645"/>
<proteinExistence type="predicted"/>
<protein>
    <submittedName>
        <fullName evidence="1">Uncharacterized protein</fullName>
    </submittedName>
</protein>
<dbReference type="HOGENOM" id="CLU_1561216_0_0_14"/>
<keyword evidence="2" id="KW-1185">Reference proteome</keyword>
<dbReference type="OrthoDB" id="399488at2"/>
<sequence length="171" mass="20285">MYYTLSEIKENKDIINDLTLDIYDIFADLKKMLSFFKYEEGALEEEIKNFKLDNNSSMVRENLERFSVLLSYLLFKYGKTNKTFSQELNKYVELVKSTTNLKEFYEEVYLQYGARDVMKLMSQIFNLFKLDGTSKDLLVLLEFNLFDDQIIKKLDNTTFQFHPFNGCDAPL</sequence>
<dbReference type="Proteomes" id="UP000001845">
    <property type="component" value="Chromosome"/>
</dbReference>
<name>D5E659_MYCCM</name>
<evidence type="ECO:0000313" key="1">
    <source>
        <dbReference type="EMBL" id="ADE19715.1"/>
    </source>
</evidence>
<dbReference type="EMBL" id="CP001991">
    <property type="protein sequence ID" value="ADE19715.1"/>
    <property type="molecule type" value="Genomic_DNA"/>
</dbReference>
<evidence type="ECO:0000313" key="2">
    <source>
        <dbReference type="Proteomes" id="UP000001845"/>
    </source>
</evidence>